<dbReference type="PANTHER" id="PTHR33445">
    <property type="entry name" value="ATP SYNTHASE SUBUNIT B', CHLOROPLASTIC"/>
    <property type="match status" value="1"/>
</dbReference>
<keyword evidence="15" id="KW-0175">Coiled coil</keyword>
<comment type="function">
    <text evidence="11">Component of the F(0) channel, it forms part of the peripheral stalk, linking F(1) to F(0). The b'-subunit is a diverged and duplicated form of b found in plants and photosynthetic bacteria.</text>
</comment>
<dbReference type="AlphaFoldDB" id="A0AB39KWB0"/>
<name>A0AB39KWB0_9CAUL</name>
<evidence type="ECO:0000256" key="9">
    <source>
        <dbReference type="ARBA" id="ARBA00023310"/>
    </source>
</evidence>
<dbReference type="Pfam" id="PF00430">
    <property type="entry name" value="ATP-synt_B"/>
    <property type="match status" value="1"/>
</dbReference>
<evidence type="ECO:0000256" key="14">
    <source>
        <dbReference type="RuleBase" id="RU003848"/>
    </source>
</evidence>
<keyword evidence="4 13" id="KW-0812">Transmembrane</keyword>
<keyword evidence="3 13" id="KW-0138">CF(0)</keyword>
<evidence type="ECO:0000256" key="7">
    <source>
        <dbReference type="ARBA" id="ARBA00023065"/>
    </source>
</evidence>
<evidence type="ECO:0000256" key="10">
    <source>
        <dbReference type="ARBA" id="ARBA00025198"/>
    </source>
</evidence>
<dbReference type="CDD" id="cd06503">
    <property type="entry name" value="ATP-synt_Fo_b"/>
    <property type="match status" value="1"/>
</dbReference>
<keyword evidence="8 13" id="KW-0472">Membrane</keyword>
<keyword evidence="5 13" id="KW-0375">Hydrogen ion transport</keyword>
<feature type="transmembrane region" description="Helical" evidence="13">
    <location>
        <begin position="32"/>
        <end position="50"/>
    </location>
</feature>
<evidence type="ECO:0000256" key="15">
    <source>
        <dbReference type="SAM" id="Coils"/>
    </source>
</evidence>
<organism evidence="17">
    <name type="scientific">Caulobacter sp. 73W</name>
    <dbReference type="NCBI Taxonomy" id="3161137"/>
    <lineage>
        <taxon>Bacteria</taxon>
        <taxon>Pseudomonadati</taxon>
        <taxon>Pseudomonadota</taxon>
        <taxon>Alphaproteobacteria</taxon>
        <taxon>Caulobacterales</taxon>
        <taxon>Caulobacteraceae</taxon>
        <taxon>Caulobacter</taxon>
    </lineage>
</organism>
<feature type="coiled-coil region" evidence="15">
    <location>
        <begin position="73"/>
        <end position="131"/>
    </location>
</feature>
<evidence type="ECO:0000256" key="16">
    <source>
        <dbReference type="SAM" id="MobiDB-lite"/>
    </source>
</evidence>
<comment type="subunit">
    <text evidence="13">F-type ATPases have 2 components, F(1) - the catalytic core - and F(0) - the membrane proton channel. F(1) has five subunits: alpha(3), beta(3), gamma(1), delta(1), epsilon(1). F(0) has three main subunits: a(1), b(2) and c(10-14). The alpha and beta chains form an alternating ring which encloses part of the gamma chain. F(1) is attached to F(0) by a central stalk formed by the gamma and epsilon chains, while a peripheral stalk is formed by the delta and b chains.</text>
</comment>
<comment type="function">
    <text evidence="10 13">F(1)F(0) ATP synthase produces ATP from ADP in the presence of a proton or sodium gradient. F-type ATPases consist of two structural domains, F(1) containing the extramembraneous catalytic core and F(0) containing the membrane proton channel, linked together by a central stalk and a peripheral stalk. During catalysis, ATP synthesis in the catalytic domain of F(1) is coupled via a rotary mechanism of the central stalk subunits to proton translocation.</text>
</comment>
<evidence type="ECO:0000256" key="12">
    <source>
        <dbReference type="ARBA" id="ARBA00037847"/>
    </source>
</evidence>
<accession>A0AB39KWB0</accession>
<evidence type="ECO:0000256" key="3">
    <source>
        <dbReference type="ARBA" id="ARBA00022547"/>
    </source>
</evidence>
<feature type="region of interest" description="Disordered" evidence="16">
    <location>
        <begin position="1"/>
        <end position="20"/>
    </location>
</feature>
<dbReference type="GO" id="GO:0005886">
    <property type="term" value="C:plasma membrane"/>
    <property type="evidence" value="ECO:0007669"/>
    <property type="project" value="UniProtKB-SubCell"/>
</dbReference>
<keyword evidence="13" id="KW-1003">Cell membrane</keyword>
<comment type="similarity">
    <text evidence="1 13 14">Belongs to the ATPase B chain family.</text>
</comment>
<evidence type="ECO:0000256" key="4">
    <source>
        <dbReference type="ARBA" id="ARBA00022692"/>
    </source>
</evidence>
<keyword evidence="2 13" id="KW-0813">Transport</keyword>
<evidence type="ECO:0000256" key="1">
    <source>
        <dbReference type="ARBA" id="ARBA00005513"/>
    </source>
</evidence>
<feature type="compositionally biased region" description="Polar residues" evidence="16">
    <location>
        <begin position="1"/>
        <end position="13"/>
    </location>
</feature>
<keyword evidence="6 13" id="KW-1133">Transmembrane helix</keyword>
<evidence type="ECO:0000256" key="8">
    <source>
        <dbReference type="ARBA" id="ARBA00023136"/>
    </source>
</evidence>
<sequence length="183" mass="18865">MATTENHGVTETTGAPEAHGSGGLPQLQFEHWAGQIVWLLLIFVVLYVVLSKMLLPKVGGAIEGRADKIAGDIADARKLRDEAEVQSQAAAAELAEARGKALRTAADAKAKAQAEAAARQAKEDAALAEKLEAAEARIRASRDAAMGNVKTIASDTAQAITAKLTGKAATSAEVNAALAKLSA</sequence>
<reference evidence="17" key="1">
    <citation type="submission" date="2024-06" db="EMBL/GenBank/DDBJ databases">
        <title>Caulobacter inopinatus, sp. nov.</title>
        <authorList>
            <person name="Donachie S.P."/>
        </authorList>
    </citation>
    <scope>NUCLEOTIDE SEQUENCE</scope>
    <source>
        <strain evidence="17">73W</strain>
    </source>
</reference>
<evidence type="ECO:0000313" key="17">
    <source>
        <dbReference type="EMBL" id="XDO97867.1"/>
    </source>
</evidence>
<keyword evidence="9 13" id="KW-0066">ATP synthesis</keyword>
<dbReference type="GO" id="GO:0046961">
    <property type="term" value="F:proton-transporting ATPase activity, rotational mechanism"/>
    <property type="evidence" value="ECO:0007669"/>
    <property type="project" value="TreeGrafter"/>
</dbReference>
<dbReference type="InterPro" id="IPR050059">
    <property type="entry name" value="ATP_synthase_B_chain"/>
</dbReference>
<keyword evidence="7 13" id="KW-0406">Ion transport</keyword>
<evidence type="ECO:0000256" key="6">
    <source>
        <dbReference type="ARBA" id="ARBA00022989"/>
    </source>
</evidence>
<dbReference type="PANTHER" id="PTHR33445:SF1">
    <property type="entry name" value="ATP SYNTHASE SUBUNIT B"/>
    <property type="match status" value="1"/>
</dbReference>
<evidence type="ECO:0000256" key="5">
    <source>
        <dbReference type="ARBA" id="ARBA00022781"/>
    </source>
</evidence>
<gene>
    <name evidence="13" type="primary">atpF</name>
    <name evidence="17" type="ORF">ABOZ73_05465</name>
</gene>
<dbReference type="HAMAP" id="MF_01398">
    <property type="entry name" value="ATP_synth_b_bprime"/>
    <property type="match status" value="1"/>
</dbReference>
<dbReference type="GO" id="GO:0046933">
    <property type="term" value="F:proton-transporting ATP synthase activity, rotational mechanism"/>
    <property type="evidence" value="ECO:0007669"/>
    <property type="project" value="UniProtKB-UniRule"/>
</dbReference>
<dbReference type="GO" id="GO:0012505">
    <property type="term" value="C:endomembrane system"/>
    <property type="evidence" value="ECO:0007669"/>
    <property type="project" value="UniProtKB-SubCell"/>
</dbReference>
<dbReference type="RefSeq" id="WP_277784385.1">
    <property type="nucleotide sequence ID" value="NZ_CP158375.1"/>
</dbReference>
<evidence type="ECO:0000256" key="11">
    <source>
        <dbReference type="ARBA" id="ARBA00025614"/>
    </source>
</evidence>
<dbReference type="GO" id="GO:0045259">
    <property type="term" value="C:proton-transporting ATP synthase complex"/>
    <property type="evidence" value="ECO:0007669"/>
    <property type="project" value="UniProtKB-KW"/>
</dbReference>
<dbReference type="EMBL" id="CP158375">
    <property type="protein sequence ID" value="XDO97867.1"/>
    <property type="molecule type" value="Genomic_DNA"/>
</dbReference>
<evidence type="ECO:0000256" key="2">
    <source>
        <dbReference type="ARBA" id="ARBA00022448"/>
    </source>
</evidence>
<dbReference type="InterPro" id="IPR002146">
    <property type="entry name" value="ATP_synth_b/b'su_bac/chlpt"/>
</dbReference>
<protein>
    <recommendedName>
        <fullName evidence="13">ATP synthase subunit b</fullName>
    </recommendedName>
    <alternativeName>
        <fullName evidence="13">ATP synthase F(0) sector subunit b</fullName>
    </alternativeName>
    <alternativeName>
        <fullName evidence="13">ATPase subunit I</fullName>
    </alternativeName>
    <alternativeName>
        <fullName evidence="13">F-type ATPase subunit b</fullName>
        <shortName evidence="13">F-ATPase subunit b</shortName>
    </alternativeName>
</protein>
<evidence type="ECO:0000256" key="13">
    <source>
        <dbReference type="HAMAP-Rule" id="MF_01398"/>
    </source>
</evidence>
<proteinExistence type="inferred from homology"/>
<comment type="subcellular location">
    <subcellularLocation>
        <location evidence="13">Cell membrane</location>
        <topology evidence="13">Single-pass membrane protein</topology>
    </subcellularLocation>
    <subcellularLocation>
        <location evidence="12">Endomembrane system</location>
        <topology evidence="12">Single-pass membrane protein</topology>
    </subcellularLocation>
</comment>